<gene>
    <name evidence="1" type="ORF">QAD02_019808</name>
</gene>
<accession>A0ACC2PLT7</accession>
<protein>
    <submittedName>
        <fullName evidence="1">Uncharacterized protein</fullName>
    </submittedName>
</protein>
<keyword evidence="2" id="KW-1185">Reference proteome</keyword>
<proteinExistence type="predicted"/>
<evidence type="ECO:0000313" key="2">
    <source>
        <dbReference type="Proteomes" id="UP001239111"/>
    </source>
</evidence>
<name>A0ACC2PLT7_9HYME</name>
<sequence length="302" mass="31686">EDQMDQSNGGNVSITPPSITDGSTAKVKNSNGLTSSTTNRIMNAKEKLRLPWCTEDGSAVELLKKGLAEMIGTAILVFLGCLGCVGSMGNIPSHLQICLSFGFAVIIAIQSVGHISGAHINPAITVGAVVCGHKSLLSALVYIIGQTAGGIIGYALLKMLTPSGLLWAGSPDESSSFCVTQLSERLSVPQGFFAEVLATGLLVFMWCAAVDARNSSSQDSIGIRFGLAVAALCLGFVPYTGAGMNPARSFGPALMNLQWKQHWVYWFGPFAGSIVGSLLYKSAFQPKPKDQDSLAAPRDNGV</sequence>
<dbReference type="Proteomes" id="UP001239111">
    <property type="component" value="Chromosome 1"/>
</dbReference>
<dbReference type="EMBL" id="CM056741">
    <property type="protein sequence ID" value="KAJ8684016.1"/>
    <property type="molecule type" value="Genomic_DNA"/>
</dbReference>
<comment type="caution">
    <text evidence="1">The sequence shown here is derived from an EMBL/GenBank/DDBJ whole genome shotgun (WGS) entry which is preliminary data.</text>
</comment>
<feature type="non-terminal residue" evidence="1">
    <location>
        <position position="1"/>
    </location>
</feature>
<evidence type="ECO:0000313" key="1">
    <source>
        <dbReference type="EMBL" id="KAJ8684016.1"/>
    </source>
</evidence>
<reference evidence="1" key="1">
    <citation type="submission" date="2023-04" db="EMBL/GenBank/DDBJ databases">
        <title>A chromosome-level genome assembly of the parasitoid wasp Eretmocerus hayati.</title>
        <authorList>
            <person name="Zhong Y."/>
            <person name="Liu S."/>
            <person name="Liu Y."/>
        </authorList>
    </citation>
    <scope>NUCLEOTIDE SEQUENCE</scope>
    <source>
        <strain evidence="1">ZJU_SS_LIU_2023</strain>
    </source>
</reference>
<organism evidence="1 2">
    <name type="scientific">Eretmocerus hayati</name>
    <dbReference type="NCBI Taxonomy" id="131215"/>
    <lineage>
        <taxon>Eukaryota</taxon>
        <taxon>Metazoa</taxon>
        <taxon>Ecdysozoa</taxon>
        <taxon>Arthropoda</taxon>
        <taxon>Hexapoda</taxon>
        <taxon>Insecta</taxon>
        <taxon>Pterygota</taxon>
        <taxon>Neoptera</taxon>
        <taxon>Endopterygota</taxon>
        <taxon>Hymenoptera</taxon>
        <taxon>Apocrita</taxon>
        <taxon>Proctotrupomorpha</taxon>
        <taxon>Chalcidoidea</taxon>
        <taxon>Aphelinidae</taxon>
        <taxon>Aphelininae</taxon>
        <taxon>Eretmocerus</taxon>
    </lineage>
</organism>